<gene>
    <name evidence="4" type="ORF">CEUTPL_LOCUS507</name>
</gene>
<accession>A0A9N9QJ40</accession>
<dbReference type="EMBL" id="OU892277">
    <property type="protein sequence ID" value="CAG9759765.1"/>
    <property type="molecule type" value="Genomic_DNA"/>
</dbReference>
<dbReference type="Pfam" id="PF12796">
    <property type="entry name" value="Ank_2"/>
    <property type="match status" value="1"/>
</dbReference>
<evidence type="ECO:0000256" key="2">
    <source>
        <dbReference type="PROSITE-ProRule" id="PRU00023"/>
    </source>
</evidence>
<keyword evidence="5" id="KW-1185">Reference proteome</keyword>
<dbReference type="PROSITE" id="PS50297">
    <property type="entry name" value="ANK_REP_REGION"/>
    <property type="match status" value="1"/>
</dbReference>
<keyword evidence="2" id="KW-0040">ANK repeat</keyword>
<dbReference type="SUPFAM" id="SSF48403">
    <property type="entry name" value="Ankyrin repeat"/>
    <property type="match status" value="1"/>
</dbReference>
<dbReference type="OrthoDB" id="10012027at2759"/>
<dbReference type="InterPro" id="IPR002110">
    <property type="entry name" value="Ankyrin_rpt"/>
</dbReference>
<sequence>MHPLMLLLLILKGHLRLGAQISSKDINGLTIIHYAVDSNEMKNVQFAVETQLDINQQDHNGWTPLIRAAIQQCKPEILEYLIEKGADKSIEDRNGFGYEKHLELSNDIGDK</sequence>
<protein>
    <submittedName>
        <fullName evidence="4">Uncharacterized protein</fullName>
    </submittedName>
</protein>
<dbReference type="Gene3D" id="1.25.40.20">
    <property type="entry name" value="Ankyrin repeat-containing domain"/>
    <property type="match status" value="2"/>
</dbReference>
<dbReference type="PROSITE" id="PS50088">
    <property type="entry name" value="ANK_REPEAT"/>
    <property type="match status" value="2"/>
</dbReference>
<name>A0A9N9QJ40_9CUCU</name>
<feature type="repeat" description="ANK" evidence="2">
    <location>
        <begin position="60"/>
        <end position="93"/>
    </location>
</feature>
<evidence type="ECO:0000256" key="3">
    <source>
        <dbReference type="SAM" id="SignalP"/>
    </source>
</evidence>
<evidence type="ECO:0000313" key="5">
    <source>
        <dbReference type="Proteomes" id="UP001152799"/>
    </source>
</evidence>
<dbReference type="Proteomes" id="UP001152799">
    <property type="component" value="Chromosome 1"/>
</dbReference>
<evidence type="ECO:0000313" key="4">
    <source>
        <dbReference type="EMBL" id="CAG9759765.1"/>
    </source>
</evidence>
<dbReference type="InterPro" id="IPR036770">
    <property type="entry name" value="Ankyrin_rpt-contain_sf"/>
</dbReference>
<dbReference type="GO" id="GO:0000062">
    <property type="term" value="F:fatty-acyl-CoA binding"/>
    <property type="evidence" value="ECO:0007669"/>
    <property type="project" value="TreeGrafter"/>
</dbReference>
<feature type="repeat" description="ANK" evidence="2">
    <location>
        <begin position="27"/>
        <end position="59"/>
    </location>
</feature>
<feature type="chain" id="PRO_5040477197" evidence="3">
    <location>
        <begin position="19"/>
        <end position="111"/>
    </location>
</feature>
<reference evidence="4" key="1">
    <citation type="submission" date="2022-01" db="EMBL/GenBank/DDBJ databases">
        <authorList>
            <person name="King R."/>
        </authorList>
    </citation>
    <scope>NUCLEOTIDE SEQUENCE</scope>
</reference>
<keyword evidence="3" id="KW-0732">Signal</keyword>
<evidence type="ECO:0000256" key="1">
    <source>
        <dbReference type="ARBA" id="ARBA00023121"/>
    </source>
</evidence>
<feature type="signal peptide" evidence="3">
    <location>
        <begin position="1"/>
        <end position="18"/>
    </location>
</feature>
<keyword evidence="1" id="KW-0446">Lipid-binding</keyword>
<dbReference type="PANTHER" id="PTHR24119">
    <property type="entry name" value="ACYL-COA-BINDING DOMAIN-CONTAINING PROTEIN 6"/>
    <property type="match status" value="1"/>
</dbReference>
<dbReference type="PANTHER" id="PTHR24119:SF0">
    <property type="entry name" value="ACYL-COA-BINDING DOMAIN-CONTAINING PROTEIN 6"/>
    <property type="match status" value="1"/>
</dbReference>
<proteinExistence type="predicted"/>
<dbReference type="SMART" id="SM00248">
    <property type="entry name" value="ANK"/>
    <property type="match status" value="2"/>
</dbReference>
<organism evidence="4 5">
    <name type="scientific">Ceutorhynchus assimilis</name>
    <name type="common">cabbage seed weevil</name>
    <dbReference type="NCBI Taxonomy" id="467358"/>
    <lineage>
        <taxon>Eukaryota</taxon>
        <taxon>Metazoa</taxon>
        <taxon>Ecdysozoa</taxon>
        <taxon>Arthropoda</taxon>
        <taxon>Hexapoda</taxon>
        <taxon>Insecta</taxon>
        <taxon>Pterygota</taxon>
        <taxon>Neoptera</taxon>
        <taxon>Endopterygota</taxon>
        <taxon>Coleoptera</taxon>
        <taxon>Polyphaga</taxon>
        <taxon>Cucujiformia</taxon>
        <taxon>Curculionidae</taxon>
        <taxon>Ceutorhynchinae</taxon>
        <taxon>Ceutorhynchus</taxon>
    </lineage>
</organism>
<dbReference type="AlphaFoldDB" id="A0A9N9QJ40"/>